<keyword evidence="4 8" id="KW-0686">Riboflavin biosynthesis</keyword>
<dbReference type="FunFam" id="3.40.50.960:FF:000001">
    <property type="entry name" value="6,7-dimethyl-8-ribityllumazine synthase"/>
    <property type="match status" value="1"/>
</dbReference>
<evidence type="ECO:0000256" key="2">
    <source>
        <dbReference type="ARBA" id="ARBA00007424"/>
    </source>
</evidence>
<dbReference type="EC" id="2.5.1.78" evidence="3 8"/>
<dbReference type="GO" id="GO:0009349">
    <property type="term" value="C:riboflavin synthase complex"/>
    <property type="evidence" value="ECO:0007669"/>
    <property type="project" value="UniProtKB-UniRule"/>
</dbReference>
<dbReference type="Pfam" id="PF00885">
    <property type="entry name" value="DMRL_synthase"/>
    <property type="match status" value="1"/>
</dbReference>
<dbReference type="InterPro" id="IPR034964">
    <property type="entry name" value="LS"/>
</dbReference>
<comment type="similarity">
    <text evidence="2 8">Belongs to the DMRL synthase family.</text>
</comment>
<evidence type="ECO:0000313" key="10">
    <source>
        <dbReference type="Proteomes" id="UP000030321"/>
    </source>
</evidence>
<feature type="binding site" evidence="8">
    <location>
        <begin position="102"/>
        <end position="104"/>
    </location>
    <ligand>
        <name>5-amino-6-(D-ribitylamino)uracil</name>
        <dbReference type="ChEBI" id="CHEBI:15934"/>
    </ligand>
</feature>
<comment type="function">
    <text evidence="8">Catalyzes the formation of 6,7-dimethyl-8-ribityllumazine by condensation of 5-amino-6-(D-ribitylamino)uracil with 3,4-dihydroxy-2-butanone 4-phosphate. This is the penultimate step in the biosynthesis of riboflavin.</text>
</comment>
<evidence type="ECO:0000256" key="5">
    <source>
        <dbReference type="ARBA" id="ARBA00022679"/>
    </source>
</evidence>
<dbReference type="InterPro" id="IPR036467">
    <property type="entry name" value="LS/RS_sf"/>
</dbReference>
<dbReference type="GO" id="GO:0009231">
    <property type="term" value="P:riboflavin biosynthetic process"/>
    <property type="evidence" value="ECO:0007669"/>
    <property type="project" value="UniProtKB-UniRule"/>
</dbReference>
<feature type="binding site" evidence="8">
    <location>
        <position position="173"/>
    </location>
    <ligand>
        <name>(2S)-2-hydroxy-3-oxobutyl phosphate</name>
        <dbReference type="ChEBI" id="CHEBI:58830"/>
    </ligand>
</feature>
<dbReference type="PANTHER" id="PTHR21058:SF0">
    <property type="entry name" value="6,7-DIMETHYL-8-RIBITYLLUMAZINE SYNTHASE"/>
    <property type="match status" value="1"/>
</dbReference>
<keyword evidence="5 8" id="KW-0808">Transferase</keyword>
<dbReference type="AlphaFoldDB" id="A0A0A1VZ10"/>
<evidence type="ECO:0000256" key="7">
    <source>
        <dbReference type="ARBA" id="ARBA00072606"/>
    </source>
</evidence>
<evidence type="ECO:0000256" key="8">
    <source>
        <dbReference type="HAMAP-Rule" id="MF_00178"/>
    </source>
</evidence>
<dbReference type="PANTHER" id="PTHR21058">
    <property type="entry name" value="6,7-DIMETHYL-8-RIBITYLLUMAZINE SYNTHASE DMRL SYNTHASE LUMAZINE SYNTHASE"/>
    <property type="match status" value="1"/>
</dbReference>
<dbReference type="Proteomes" id="UP000030321">
    <property type="component" value="Unassembled WGS sequence"/>
</dbReference>
<dbReference type="Gene3D" id="3.40.50.960">
    <property type="entry name" value="Lumazine/riboflavin synthase"/>
    <property type="match status" value="1"/>
</dbReference>
<dbReference type="InterPro" id="IPR002180">
    <property type="entry name" value="LS/RS"/>
</dbReference>
<dbReference type="SUPFAM" id="SSF52121">
    <property type="entry name" value="Lumazine synthase"/>
    <property type="match status" value="1"/>
</dbReference>
<comment type="catalytic activity">
    <reaction evidence="6 8">
        <text>(2S)-2-hydroxy-3-oxobutyl phosphate + 5-amino-6-(D-ribitylamino)uracil = 6,7-dimethyl-8-(1-D-ribityl)lumazine + phosphate + 2 H2O + H(+)</text>
        <dbReference type="Rhea" id="RHEA:26152"/>
        <dbReference type="ChEBI" id="CHEBI:15377"/>
        <dbReference type="ChEBI" id="CHEBI:15378"/>
        <dbReference type="ChEBI" id="CHEBI:15934"/>
        <dbReference type="ChEBI" id="CHEBI:43474"/>
        <dbReference type="ChEBI" id="CHEBI:58201"/>
        <dbReference type="ChEBI" id="CHEBI:58830"/>
        <dbReference type="EC" id="2.5.1.78"/>
    </reaction>
</comment>
<protein>
    <recommendedName>
        <fullName evidence="7 8">6,7-dimethyl-8-ribityllumazine synthase</fullName>
        <shortName evidence="8">DMRL synthase</shortName>
        <shortName evidence="8">LS</shortName>
        <shortName evidence="8">Lumazine synthase</shortName>
        <ecNumber evidence="3 8">2.5.1.78</ecNumber>
    </recommendedName>
</protein>
<sequence length="221" mass="24409">MIRRRETPRQETIFIDSPLSPSPHSLLPHSPLPNPYPLLSMTVFEGNFTEDISSWRFAIVIGRFNDLVTDKLLSGCQDCLKRHGVDINPDGTQVDYIWVPGSFEVPMVARQVALSHRYDAVICLGAIIRGQTPHFDYVAAEAAKGIAAAAFQTGVPVVFGILTTDTLQQALERAGIKSNLGWNYGLSALEMASLMRQLRPRDEDKPLGLLQNNPQQALIEG</sequence>
<dbReference type="GO" id="GO:0005829">
    <property type="term" value="C:cytosol"/>
    <property type="evidence" value="ECO:0007669"/>
    <property type="project" value="TreeGrafter"/>
</dbReference>
<feature type="binding site" evidence="8">
    <location>
        <position position="64"/>
    </location>
    <ligand>
        <name>5-amino-6-(D-ribitylamino)uracil</name>
        <dbReference type="ChEBI" id="CHEBI:15934"/>
    </ligand>
</feature>
<feature type="active site" description="Proton donor" evidence="8">
    <location>
        <position position="134"/>
    </location>
</feature>
<feature type="binding site" evidence="8">
    <location>
        <position position="159"/>
    </location>
    <ligand>
        <name>5-amino-6-(D-ribitylamino)uracil</name>
        <dbReference type="ChEBI" id="CHEBI:15934"/>
    </ligand>
</feature>
<gene>
    <name evidence="8" type="primary">ribH</name>
    <name evidence="9" type="ORF">N44_03815</name>
</gene>
<dbReference type="GO" id="GO:0000906">
    <property type="term" value="F:6,7-dimethyl-8-ribityllumazine synthase activity"/>
    <property type="evidence" value="ECO:0007669"/>
    <property type="project" value="UniProtKB-UniRule"/>
</dbReference>
<dbReference type="UniPathway" id="UPA00275">
    <property type="reaction ID" value="UER00404"/>
</dbReference>
<evidence type="ECO:0000256" key="1">
    <source>
        <dbReference type="ARBA" id="ARBA00004917"/>
    </source>
</evidence>
<accession>A0A0A1VZ10</accession>
<organism evidence="9 10">
    <name type="scientific">Microcystis aeruginosa NIES-44</name>
    <dbReference type="NCBI Taxonomy" id="449439"/>
    <lineage>
        <taxon>Bacteria</taxon>
        <taxon>Bacillati</taxon>
        <taxon>Cyanobacteriota</taxon>
        <taxon>Cyanophyceae</taxon>
        <taxon>Oscillatoriophycideae</taxon>
        <taxon>Chroococcales</taxon>
        <taxon>Microcystaceae</taxon>
        <taxon>Microcystis</taxon>
    </lineage>
</organism>
<evidence type="ECO:0000313" key="9">
    <source>
        <dbReference type="EMBL" id="GAL94960.1"/>
    </source>
</evidence>
<comment type="caution">
    <text evidence="9">The sequence shown here is derived from an EMBL/GenBank/DDBJ whole genome shotgun (WGS) entry which is preliminary data.</text>
</comment>
<proteinExistence type="inferred from homology"/>
<dbReference type="NCBIfam" id="TIGR00114">
    <property type="entry name" value="lumazine-synth"/>
    <property type="match status" value="1"/>
</dbReference>
<feature type="binding site" evidence="8">
    <location>
        <begin position="131"/>
        <end position="132"/>
    </location>
    <ligand>
        <name>(2S)-2-hydroxy-3-oxobutyl phosphate</name>
        <dbReference type="ChEBI" id="CHEBI:58830"/>
    </ligand>
</feature>
<evidence type="ECO:0000256" key="6">
    <source>
        <dbReference type="ARBA" id="ARBA00048785"/>
    </source>
</evidence>
<comment type="pathway">
    <text evidence="1 8">Cofactor biosynthesis; riboflavin biosynthesis; riboflavin from 2-hydroxy-3-oxobutyl phosphate and 5-amino-6-(D-ribitylamino)uracil: step 1/2.</text>
</comment>
<feature type="binding site" evidence="8">
    <location>
        <begin position="126"/>
        <end position="128"/>
    </location>
    <ligand>
        <name>5-amino-6-(D-ribitylamino)uracil</name>
        <dbReference type="ChEBI" id="CHEBI:15934"/>
    </ligand>
</feature>
<dbReference type="EMBL" id="BBPA01000066">
    <property type="protein sequence ID" value="GAL94960.1"/>
    <property type="molecule type" value="Genomic_DNA"/>
</dbReference>
<dbReference type="HAMAP" id="MF_00178">
    <property type="entry name" value="Lumazine_synth"/>
    <property type="match status" value="1"/>
</dbReference>
<name>A0A0A1VZ10_MICAE</name>
<dbReference type="CDD" id="cd09209">
    <property type="entry name" value="Lumazine_synthase-I"/>
    <property type="match status" value="1"/>
</dbReference>
<evidence type="ECO:0000256" key="3">
    <source>
        <dbReference type="ARBA" id="ARBA00012664"/>
    </source>
</evidence>
<evidence type="ECO:0000256" key="4">
    <source>
        <dbReference type="ARBA" id="ARBA00022619"/>
    </source>
</evidence>
<reference evidence="10" key="1">
    <citation type="journal article" date="2015" name="Genome">
        <title>Whole Genome Sequence of the Non-Microcystin-Producing Microcystis aeruginosa Strain NIES-44.</title>
        <authorList>
            <person name="Okano K."/>
            <person name="Miyata N."/>
            <person name="Ozaki Y."/>
        </authorList>
    </citation>
    <scope>NUCLEOTIDE SEQUENCE [LARGE SCALE GENOMIC DNA]</scope>
    <source>
        <strain evidence="10">NIES-44</strain>
    </source>
</reference>